<keyword evidence="3" id="KW-1185">Reference proteome</keyword>
<dbReference type="Gramene" id="Pp3c14_9790V3.1">
    <property type="protein sequence ID" value="PAC:32959990.CDS.1"/>
    <property type="gene ID" value="Pp3c14_9790"/>
</dbReference>
<organism evidence="1">
    <name type="scientific">Physcomitrium patens</name>
    <name type="common">Spreading-leaved earth moss</name>
    <name type="synonym">Physcomitrella patens</name>
    <dbReference type="NCBI Taxonomy" id="3218"/>
    <lineage>
        <taxon>Eukaryota</taxon>
        <taxon>Viridiplantae</taxon>
        <taxon>Streptophyta</taxon>
        <taxon>Embryophyta</taxon>
        <taxon>Bryophyta</taxon>
        <taxon>Bryophytina</taxon>
        <taxon>Bryopsida</taxon>
        <taxon>Funariidae</taxon>
        <taxon>Funariales</taxon>
        <taxon>Funariaceae</taxon>
        <taxon>Physcomitrium</taxon>
    </lineage>
</organism>
<evidence type="ECO:0000313" key="2">
    <source>
        <dbReference type="EnsemblPlants" id="PAC:32959990.CDS.1"/>
    </source>
</evidence>
<dbReference type="Gramene" id="Pp3c14_9790V3.2">
    <property type="protein sequence ID" value="PAC:32959991.CDS.1"/>
    <property type="gene ID" value="Pp3c14_9790"/>
</dbReference>
<reference evidence="1 3" key="2">
    <citation type="journal article" date="2018" name="Plant J.">
        <title>The Physcomitrella patens chromosome-scale assembly reveals moss genome structure and evolution.</title>
        <authorList>
            <person name="Lang D."/>
            <person name="Ullrich K.K."/>
            <person name="Murat F."/>
            <person name="Fuchs J."/>
            <person name="Jenkins J."/>
            <person name="Haas F.B."/>
            <person name="Piednoel M."/>
            <person name="Gundlach H."/>
            <person name="Van Bel M."/>
            <person name="Meyberg R."/>
            <person name="Vives C."/>
            <person name="Morata J."/>
            <person name="Symeonidi A."/>
            <person name="Hiss M."/>
            <person name="Muchero W."/>
            <person name="Kamisugi Y."/>
            <person name="Saleh O."/>
            <person name="Blanc G."/>
            <person name="Decker E.L."/>
            <person name="van Gessel N."/>
            <person name="Grimwood J."/>
            <person name="Hayes R.D."/>
            <person name="Graham S.W."/>
            <person name="Gunter L.E."/>
            <person name="McDaniel S.F."/>
            <person name="Hoernstein S.N.W."/>
            <person name="Larsson A."/>
            <person name="Li F.W."/>
            <person name="Perroud P.F."/>
            <person name="Phillips J."/>
            <person name="Ranjan P."/>
            <person name="Rokshar D.S."/>
            <person name="Rothfels C.J."/>
            <person name="Schneider L."/>
            <person name="Shu S."/>
            <person name="Stevenson D.W."/>
            <person name="Thummler F."/>
            <person name="Tillich M."/>
            <person name="Villarreal Aguilar J.C."/>
            <person name="Widiez T."/>
            <person name="Wong G.K."/>
            <person name="Wymore A."/>
            <person name="Zhang Y."/>
            <person name="Zimmer A.D."/>
            <person name="Quatrano R.S."/>
            <person name="Mayer K.F.X."/>
            <person name="Goodstein D."/>
            <person name="Casacuberta J.M."/>
            <person name="Vandepoele K."/>
            <person name="Reski R."/>
            <person name="Cuming A.C."/>
            <person name="Tuskan G.A."/>
            <person name="Maumus F."/>
            <person name="Salse J."/>
            <person name="Schmutz J."/>
            <person name="Rensing S.A."/>
        </authorList>
    </citation>
    <scope>NUCLEOTIDE SEQUENCE [LARGE SCALE GENOMIC DNA]</scope>
    <source>
        <strain evidence="2 3">cv. Gransden 2004</strain>
    </source>
</reference>
<dbReference type="InParanoid" id="A0A2K1JH82"/>
<evidence type="ECO:0000313" key="3">
    <source>
        <dbReference type="Proteomes" id="UP000006727"/>
    </source>
</evidence>
<name>A0A2K1JH82_PHYPA</name>
<reference evidence="2" key="3">
    <citation type="submission" date="2020-12" db="UniProtKB">
        <authorList>
            <consortium name="EnsemblPlants"/>
        </authorList>
    </citation>
    <scope>IDENTIFICATION</scope>
</reference>
<dbReference type="AlphaFoldDB" id="A0A2K1JH82"/>
<reference evidence="1 3" key="1">
    <citation type="journal article" date="2008" name="Science">
        <title>The Physcomitrella genome reveals evolutionary insights into the conquest of land by plants.</title>
        <authorList>
            <person name="Rensing S."/>
            <person name="Lang D."/>
            <person name="Zimmer A."/>
            <person name="Terry A."/>
            <person name="Salamov A."/>
            <person name="Shapiro H."/>
            <person name="Nishiyama T."/>
            <person name="Perroud P.-F."/>
            <person name="Lindquist E."/>
            <person name="Kamisugi Y."/>
            <person name="Tanahashi T."/>
            <person name="Sakakibara K."/>
            <person name="Fujita T."/>
            <person name="Oishi K."/>
            <person name="Shin-I T."/>
            <person name="Kuroki Y."/>
            <person name="Toyoda A."/>
            <person name="Suzuki Y."/>
            <person name="Hashimoto A."/>
            <person name="Yamaguchi K."/>
            <person name="Sugano A."/>
            <person name="Kohara Y."/>
            <person name="Fujiyama A."/>
            <person name="Anterola A."/>
            <person name="Aoki S."/>
            <person name="Ashton N."/>
            <person name="Barbazuk W.B."/>
            <person name="Barker E."/>
            <person name="Bennetzen J."/>
            <person name="Bezanilla M."/>
            <person name="Blankenship R."/>
            <person name="Cho S.H."/>
            <person name="Dutcher S."/>
            <person name="Estelle M."/>
            <person name="Fawcett J.A."/>
            <person name="Gundlach H."/>
            <person name="Hanada K."/>
            <person name="Heyl A."/>
            <person name="Hicks K.A."/>
            <person name="Hugh J."/>
            <person name="Lohr M."/>
            <person name="Mayer K."/>
            <person name="Melkozernov A."/>
            <person name="Murata T."/>
            <person name="Nelson D."/>
            <person name="Pils B."/>
            <person name="Prigge M."/>
            <person name="Reiss B."/>
            <person name="Renner T."/>
            <person name="Rombauts S."/>
            <person name="Rushton P."/>
            <person name="Sanderfoot A."/>
            <person name="Schween G."/>
            <person name="Shiu S.-H."/>
            <person name="Stueber K."/>
            <person name="Theodoulou F.L."/>
            <person name="Tu H."/>
            <person name="Van de Peer Y."/>
            <person name="Verrier P.J."/>
            <person name="Waters E."/>
            <person name="Wood A."/>
            <person name="Yang L."/>
            <person name="Cove D."/>
            <person name="Cuming A."/>
            <person name="Hasebe M."/>
            <person name="Lucas S."/>
            <person name="Mishler D.B."/>
            <person name="Reski R."/>
            <person name="Grigoriev I."/>
            <person name="Quatrano R.S."/>
            <person name="Boore J.L."/>
        </authorList>
    </citation>
    <scope>NUCLEOTIDE SEQUENCE [LARGE SCALE GENOMIC DNA]</scope>
    <source>
        <strain evidence="2 3">cv. Gransden 2004</strain>
    </source>
</reference>
<sequence length="97" mass="10773">MAMTTDHALHDGGWFLRVVVIIHRCAVDLFEAAASCRRFWQSRGGLAAAACERMLRWMKPFPGAGLWDIDGGLQGPAIRWAEMGKISPPHVLEDVEL</sequence>
<gene>
    <name evidence="1" type="ORF">PHYPA_018282</name>
</gene>
<accession>A0A2K1JH82</accession>
<dbReference type="EnsemblPlants" id="Pp3c14_9790V3.2">
    <property type="protein sequence ID" value="PAC:32959991.CDS.1"/>
    <property type="gene ID" value="Pp3c14_9790"/>
</dbReference>
<dbReference type="Proteomes" id="UP000006727">
    <property type="component" value="Chromosome 14"/>
</dbReference>
<dbReference type="EMBL" id="ABEU02000014">
    <property type="protein sequence ID" value="PNR40879.1"/>
    <property type="molecule type" value="Genomic_DNA"/>
</dbReference>
<protein>
    <submittedName>
        <fullName evidence="1 2">Uncharacterized protein</fullName>
    </submittedName>
</protein>
<evidence type="ECO:0000313" key="1">
    <source>
        <dbReference type="EMBL" id="PNR40879.1"/>
    </source>
</evidence>
<proteinExistence type="predicted"/>
<dbReference type="EnsemblPlants" id="Pp3c14_9790V3.1">
    <property type="protein sequence ID" value="PAC:32959990.CDS.1"/>
    <property type="gene ID" value="Pp3c14_9790"/>
</dbReference>